<dbReference type="InterPro" id="IPR016305">
    <property type="entry name" value="Mannose-6-P_Isomerase"/>
</dbReference>
<sequence>LINLKDGDVVYIKPGVIHSYISGNCLECMTNSDLVIRGGLTNKQIDKLNFIKYINYKNNYPIILEKEFINYNIISYSYYKMKYFKILFIKLRPGEIINYLFSEKYFTSCIVISTNNKVKIKGKKNEKKKASIKNFRKGTVFFIAPNIVVTIANLYSNEEDGDKEFVLYCATA</sequence>
<keyword evidence="1" id="KW-0413">Isomerase</keyword>
<name>A0A1A8VMP2_PLAOA</name>
<dbReference type="Gene3D" id="2.60.120.10">
    <property type="entry name" value="Jelly Rolls"/>
    <property type="match status" value="1"/>
</dbReference>
<reference evidence="2" key="1">
    <citation type="submission" date="2016-05" db="EMBL/GenBank/DDBJ databases">
        <authorList>
            <person name="Naeem Raeece"/>
        </authorList>
    </citation>
    <scope>NUCLEOTIDE SEQUENCE [LARGE SCALE GENOMIC DNA]</scope>
</reference>
<dbReference type="SUPFAM" id="SSF51182">
    <property type="entry name" value="RmlC-like cupins"/>
    <property type="match status" value="1"/>
</dbReference>
<dbReference type="PANTHER" id="PTHR10309">
    <property type="entry name" value="MANNOSE-6-PHOSPHATE ISOMERASE"/>
    <property type="match status" value="1"/>
</dbReference>
<dbReference type="UniPathway" id="UPA00126">
    <property type="reaction ID" value="UER00423"/>
</dbReference>
<dbReference type="PANTHER" id="PTHR10309:SF0">
    <property type="entry name" value="MANNOSE-6-PHOSPHATE ISOMERASE"/>
    <property type="match status" value="1"/>
</dbReference>
<dbReference type="InterPro" id="IPR011051">
    <property type="entry name" value="RmlC_Cupin_sf"/>
</dbReference>
<evidence type="ECO:0000313" key="2">
    <source>
        <dbReference type="Proteomes" id="UP000078546"/>
    </source>
</evidence>
<proteinExistence type="predicted"/>
<dbReference type="PRINTS" id="PR00714">
    <property type="entry name" value="MAN6PISMRASE"/>
</dbReference>
<dbReference type="Proteomes" id="UP000078546">
    <property type="component" value="Unassembled WGS sequence"/>
</dbReference>
<dbReference type="GO" id="GO:0009298">
    <property type="term" value="P:GDP-mannose biosynthetic process"/>
    <property type="evidence" value="ECO:0007669"/>
    <property type="project" value="UniProtKB-UniPathway"/>
</dbReference>
<dbReference type="InterPro" id="IPR014710">
    <property type="entry name" value="RmlC-like_jellyroll"/>
</dbReference>
<organism evidence="1 2">
    <name type="scientific">Plasmodium ovale curtisi</name>
    <dbReference type="NCBI Taxonomy" id="864141"/>
    <lineage>
        <taxon>Eukaryota</taxon>
        <taxon>Sar</taxon>
        <taxon>Alveolata</taxon>
        <taxon>Apicomplexa</taxon>
        <taxon>Aconoidasida</taxon>
        <taxon>Haemosporida</taxon>
        <taxon>Plasmodiidae</taxon>
        <taxon>Plasmodium</taxon>
        <taxon>Plasmodium (Plasmodium)</taxon>
    </lineage>
</organism>
<gene>
    <name evidence="1" type="ORF">POVCU1_001690</name>
</gene>
<dbReference type="EMBL" id="FLQV01000037">
    <property type="protein sequence ID" value="SBS80568.1"/>
    <property type="molecule type" value="Genomic_DNA"/>
</dbReference>
<dbReference type="GO" id="GO:0005829">
    <property type="term" value="C:cytosol"/>
    <property type="evidence" value="ECO:0007669"/>
    <property type="project" value="TreeGrafter"/>
</dbReference>
<accession>A0A1A8VMP2</accession>
<feature type="non-terminal residue" evidence="1">
    <location>
        <position position="1"/>
    </location>
</feature>
<evidence type="ECO:0000313" key="1">
    <source>
        <dbReference type="EMBL" id="SBS80568.1"/>
    </source>
</evidence>
<protein>
    <submittedName>
        <fullName evidence="1">Mannose-6-phosphate isomerase, putative</fullName>
    </submittedName>
</protein>
<dbReference type="AlphaFoldDB" id="A0A1A8VMP2"/>
<dbReference type="GO" id="GO:0004476">
    <property type="term" value="F:mannose-6-phosphate isomerase activity"/>
    <property type="evidence" value="ECO:0007669"/>
    <property type="project" value="InterPro"/>
</dbReference>